<accession>L8X0V5</accession>
<dbReference type="HOGENOM" id="CLU_487605_0_0_1"/>
<gene>
    <name evidence="2" type="ORF">AG1IA_03309</name>
</gene>
<dbReference type="InterPro" id="IPR001810">
    <property type="entry name" value="F-box_dom"/>
</dbReference>
<organism evidence="2 3">
    <name type="scientific">Thanatephorus cucumeris (strain AG1-IA)</name>
    <name type="common">Rice sheath blight fungus</name>
    <name type="synonym">Rhizoctonia solani</name>
    <dbReference type="NCBI Taxonomy" id="983506"/>
    <lineage>
        <taxon>Eukaryota</taxon>
        <taxon>Fungi</taxon>
        <taxon>Dikarya</taxon>
        <taxon>Basidiomycota</taxon>
        <taxon>Agaricomycotina</taxon>
        <taxon>Agaricomycetes</taxon>
        <taxon>Cantharellales</taxon>
        <taxon>Ceratobasidiaceae</taxon>
        <taxon>Rhizoctonia</taxon>
        <taxon>Rhizoctonia solani AG-1</taxon>
    </lineage>
</organism>
<dbReference type="Pfam" id="PF12937">
    <property type="entry name" value="F-box-like"/>
    <property type="match status" value="1"/>
</dbReference>
<evidence type="ECO:0000259" key="1">
    <source>
        <dbReference type="Pfam" id="PF12937"/>
    </source>
</evidence>
<dbReference type="OrthoDB" id="3244157at2759"/>
<feature type="domain" description="F-box" evidence="1">
    <location>
        <begin position="76"/>
        <end position="122"/>
    </location>
</feature>
<protein>
    <submittedName>
        <fullName evidence="2">F-box-like domain-containing protein</fullName>
    </submittedName>
</protein>
<dbReference type="SUPFAM" id="SSF52047">
    <property type="entry name" value="RNI-like"/>
    <property type="match status" value="1"/>
</dbReference>
<sequence length="559" mass="63618">MEQCSPPPYMCWRFVHVINGVHLPTTTAKSLPSLVSHNLSLSPIYAPYYHASENPRCFLTTIQSDCSHPMNLCYVDRLPPEILTHIFGIVKAVDPQMSLVASWVSRYWRRVALSTHLLWDTITKFDSNMISEYIRRNHTCLITLSVVCRSNEFVIAFECLSLIIFRQLRSRLRNISLDVTPDSRGIDSKWWHNVLAILFLPTSSMRYPELQTLSIRNPLLLSNEPTARDGLRVFTEAPKLQHMRLRGIILDSKHCPNNYPSLRSLSLSNSYLDRPIHSLLRSMSGLERLSLILIERYDANSDPINNVTGPSAPEDELLLDKLRVLRILRPGEDQSEDIDNLITSIRAPNLKWFEWEANRDPLATSLNFWQLCASRFRTLTSLHLMGFPSELPGGATALEILVNWLQSLESIESFILILARTCVYSTIETEIGILTILERLSETNNNVPAYCTELKSLHIGPILPRELPVLKSMVQVRPRLMSGSLRIVQYVDTKRSAGDVSWLQANVGDFALETVSGHGRGFFYGGRYRYVGGALRKYLVDVSSESIYFDQVEQSEPLV</sequence>
<dbReference type="InterPro" id="IPR036047">
    <property type="entry name" value="F-box-like_dom_sf"/>
</dbReference>
<dbReference type="Gene3D" id="1.20.1280.50">
    <property type="match status" value="1"/>
</dbReference>
<proteinExistence type="predicted"/>
<dbReference type="AlphaFoldDB" id="L8X0V5"/>
<dbReference type="EMBL" id="AFRT01000773">
    <property type="protein sequence ID" value="ELU42663.1"/>
    <property type="molecule type" value="Genomic_DNA"/>
</dbReference>
<evidence type="ECO:0000313" key="3">
    <source>
        <dbReference type="Proteomes" id="UP000011668"/>
    </source>
</evidence>
<keyword evidence="3" id="KW-1185">Reference proteome</keyword>
<reference evidence="2 3" key="1">
    <citation type="journal article" date="2013" name="Nat. Commun.">
        <title>The evolution and pathogenic mechanisms of the rice sheath blight pathogen.</title>
        <authorList>
            <person name="Zheng A."/>
            <person name="Lin R."/>
            <person name="Xu L."/>
            <person name="Qin P."/>
            <person name="Tang C."/>
            <person name="Ai P."/>
            <person name="Zhang D."/>
            <person name="Liu Y."/>
            <person name="Sun Z."/>
            <person name="Feng H."/>
            <person name="Wang Y."/>
            <person name="Chen Y."/>
            <person name="Liang X."/>
            <person name="Fu R."/>
            <person name="Li Q."/>
            <person name="Zhang J."/>
            <person name="Yu X."/>
            <person name="Xie Z."/>
            <person name="Ding L."/>
            <person name="Guan P."/>
            <person name="Tang J."/>
            <person name="Liang Y."/>
            <person name="Wang S."/>
            <person name="Deng Q."/>
            <person name="Li S."/>
            <person name="Zhu J."/>
            <person name="Wang L."/>
            <person name="Liu H."/>
            <person name="Li P."/>
        </authorList>
    </citation>
    <scope>NUCLEOTIDE SEQUENCE [LARGE SCALE GENOMIC DNA]</scope>
    <source>
        <strain evidence="3">AG-1 IA</strain>
    </source>
</reference>
<dbReference type="SUPFAM" id="SSF81383">
    <property type="entry name" value="F-box domain"/>
    <property type="match status" value="1"/>
</dbReference>
<dbReference type="Proteomes" id="UP000011668">
    <property type="component" value="Unassembled WGS sequence"/>
</dbReference>
<name>L8X0V5_THACA</name>
<comment type="caution">
    <text evidence="2">The sequence shown here is derived from an EMBL/GenBank/DDBJ whole genome shotgun (WGS) entry which is preliminary data.</text>
</comment>
<evidence type="ECO:0000313" key="2">
    <source>
        <dbReference type="EMBL" id="ELU42663.1"/>
    </source>
</evidence>